<dbReference type="PANTHER" id="PTHR11360:SF284">
    <property type="entry name" value="EG:103B4.3 PROTEIN-RELATED"/>
    <property type="match status" value="1"/>
</dbReference>
<keyword evidence="1" id="KW-0812">Transmembrane</keyword>
<dbReference type="PANTHER" id="PTHR11360">
    <property type="entry name" value="MONOCARBOXYLATE TRANSPORTER"/>
    <property type="match status" value="1"/>
</dbReference>
<evidence type="ECO:0000313" key="2">
    <source>
        <dbReference type="EMBL" id="VDN09282.1"/>
    </source>
</evidence>
<gene>
    <name evidence="2" type="ORF">DILT_LOCUS5113</name>
</gene>
<feature type="transmembrane region" description="Helical" evidence="1">
    <location>
        <begin position="106"/>
        <end position="128"/>
    </location>
</feature>
<evidence type="ECO:0000256" key="1">
    <source>
        <dbReference type="SAM" id="Phobius"/>
    </source>
</evidence>
<keyword evidence="1" id="KW-0472">Membrane</keyword>
<proteinExistence type="predicted"/>
<feature type="transmembrane region" description="Helical" evidence="1">
    <location>
        <begin position="140"/>
        <end position="161"/>
    </location>
</feature>
<reference evidence="2 3" key="1">
    <citation type="submission" date="2018-11" db="EMBL/GenBank/DDBJ databases">
        <authorList>
            <consortium name="Pathogen Informatics"/>
        </authorList>
    </citation>
    <scope>NUCLEOTIDE SEQUENCE [LARGE SCALE GENOMIC DNA]</scope>
</reference>
<dbReference type="Proteomes" id="UP000281553">
    <property type="component" value="Unassembled WGS sequence"/>
</dbReference>
<evidence type="ECO:0000313" key="3">
    <source>
        <dbReference type="Proteomes" id="UP000281553"/>
    </source>
</evidence>
<keyword evidence="3" id="KW-1185">Reference proteome</keyword>
<dbReference type="AlphaFoldDB" id="A0A3P7NLN2"/>
<organism evidence="2 3">
    <name type="scientific">Dibothriocephalus latus</name>
    <name type="common">Fish tapeworm</name>
    <name type="synonym">Diphyllobothrium latum</name>
    <dbReference type="NCBI Taxonomy" id="60516"/>
    <lineage>
        <taxon>Eukaryota</taxon>
        <taxon>Metazoa</taxon>
        <taxon>Spiralia</taxon>
        <taxon>Lophotrochozoa</taxon>
        <taxon>Platyhelminthes</taxon>
        <taxon>Cestoda</taxon>
        <taxon>Eucestoda</taxon>
        <taxon>Diphyllobothriidea</taxon>
        <taxon>Diphyllobothriidae</taxon>
        <taxon>Dibothriocephalus</taxon>
    </lineage>
</organism>
<protein>
    <submittedName>
        <fullName evidence="2">Uncharacterized protein</fullName>
    </submittedName>
</protein>
<dbReference type="InterPro" id="IPR050327">
    <property type="entry name" value="Proton-linked_MCT"/>
</dbReference>
<dbReference type="InterPro" id="IPR036259">
    <property type="entry name" value="MFS_trans_sf"/>
</dbReference>
<feature type="non-terminal residue" evidence="2">
    <location>
        <position position="172"/>
    </location>
</feature>
<sequence>MAVRTLLVYYLRNFGISTNTTVLQRQFCPPSYMLFHNLCHHSCVLLRMLLDTLRLRHGEPFFFTSFAKSMELTYFSFGLVTAIGLQLTYTAAFMAVVSTFKDSKYFGIACGIMVSGGGIGAFATNHMIAWILSQWTLREALVIQAAFLLHAWFSAALFYWVDESAIIEEQFR</sequence>
<feature type="transmembrane region" description="Helical" evidence="1">
    <location>
        <begin position="72"/>
        <end position="100"/>
    </location>
</feature>
<dbReference type="OrthoDB" id="6499973at2759"/>
<keyword evidence="1" id="KW-1133">Transmembrane helix</keyword>
<name>A0A3P7NLN2_DIBLA</name>
<dbReference type="EMBL" id="UYRU01046732">
    <property type="protein sequence ID" value="VDN09282.1"/>
    <property type="molecule type" value="Genomic_DNA"/>
</dbReference>
<accession>A0A3P7NLN2</accession>
<dbReference type="SUPFAM" id="SSF103473">
    <property type="entry name" value="MFS general substrate transporter"/>
    <property type="match status" value="1"/>
</dbReference>